<gene>
    <name evidence="1" type="ORF">LCGC14_1804210</name>
</gene>
<protein>
    <submittedName>
        <fullName evidence="1">Uncharacterized protein</fullName>
    </submittedName>
</protein>
<dbReference type="AlphaFoldDB" id="A0A0F9HBK4"/>
<proteinExistence type="predicted"/>
<dbReference type="EMBL" id="LAZR01017428">
    <property type="protein sequence ID" value="KKM00462.1"/>
    <property type="molecule type" value="Genomic_DNA"/>
</dbReference>
<accession>A0A0F9HBK4</accession>
<organism evidence="1">
    <name type="scientific">marine sediment metagenome</name>
    <dbReference type="NCBI Taxonomy" id="412755"/>
    <lineage>
        <taxon>unclassified sequences</taxon>
        <taxon>metagenomes</taxon>
        <taxon>ecological metagenomes</taxon>
    </lineage>
</organism>
<comment type="caution">
    <text evidence="1">The sequence shown here is derived from an EMBL/GenBank/DDBJ whole genome shotgun (WGS) entry which is preliminary data.</text>
</comment>
<sequence>MNKKEEGFKTDHLLSKCCQEIVRFRLTSNGYSTEAWCSKCGNYLFTGRTESLIALWMGDKEAVIKNKGYVPSWVKGDR</sequence>
<name>A0A0F9HBK4_9ZZZZ</name>
<reference evidence="1" key="1">
    <citation type="journal article" date="2015" name="Nature">
        <title>Complex archaea that bridge the gap between prokaryotes and eukaryotes.</title>
        <authorList>
            <person name="Spang A."/>
            <person name="Saw J.H."/>
            <person name="Jorgensen S.L."/>
            <person name="Zaremba-Niedzwiedzka K."/>
            <person name="Martijn J."/>
            <person name="Lind A.E."/>
            <person name="van Eijk R."/>
            <person name="Schleper C."/>
            <person name="Guy L."/>
            <person name="Ettema T.J."/>
        </authorList>
    </citation>
    <scope>NUCLEOTIDE SEQUENCE</scope>
</reference>
<evidence type="ECO:0000313" key="1">
    <source>
        <dbReference type="EMBL" id="KKM00462.1"/>
    </source>
</evidence>